<comment type="caution">
    <text evidence="2">The sequence shown here is derived from an EMBL/GenBank/DDBJ whole genome shotgun (WGS) entry which is preliminary data.</text>
</comment>
<keyword evidence="3" id="KW-1185">Reference proteome</keyword>
<gene>
    <name evidence="2" type="ORF">HPB52_005025</name>
</gene>
<evidence type="ECO:0000256" key="1">
    <source>
        <dbReference type="SAM" id="MobiDB-lite"/>
    </source>
</evidence>
<feature type="region of interest" description="Disordered" evidence="1">
    <location>
        <begin position="137"/>
        <end position="160"/>
    </location>
</feature>
<dbReference type="Proteomes" id="UP000821837">
    <property type="component" value="Chromosome 8"/>
</dbReference>
<reference evidence="2" key="2">
    <citation type="submission" date="2021-09" db="EMBL/GenBank/DDBJ databases">
        <authorList>
            <person name="Jia N."/>
            <person name="Wang J."/>
            <person name="Shi W."/>
            <person name="Du L."/>
            <person name="Sun Y."/>
            <person name="Zhan W."/>
            <person name="Jiang J."/>
            <person name="Wang Q."/>
            <person name="Zhang B."/>
            <person name="Ji P."/>
            <person name="Sakyi L.B."/>
            <person name="Cui X."/>
            <person name="Yuan T."/>
            <person name="Jiang B."/>
            <person name="Yang W."/>
            <person name="Lam T.T.-Y."/>
            <person name="Chang Q."/>
            <person name="Ding S."/>
            <person name="Wang X."/>
            <person name="Zhu J."/>
            <person name="Ruan X."/>
            <person name="Zhao L."/>
            <person name="Wei J."/>
            <person name="Que T."/>
            <person name="Du C."/>
            <person name="Cheng J."/>
            <person name="Dai P."/>
            <person name="Han X."/>
            <person name="Huang E."/>
            <person name="Gao Y."/>
            <person name="Liu J."/>
            <person name="Shao H."/>
            <person name="Ye R."/>
            <person name="Li L."/>
            <person name="Wei W."/>
            <person name="Wang X."/>
            <person name="Wang C."/>
            <person name="Huo Q."/>
            <person name="Li W."/>
            <person name="Guo W."/>
            <person name="Chen H."/>
            <person name="Chen S."/>
            <person name="Zhou L."/>
            <person name="Zhou L."/>
            <person name="Ni X."/>
            <person name="Tian J."/>
            <person name="Zhou Y."/>
            <person name="Sheng Y."/>
            <person name="Liu T."/>
            <person name="Pan Y."/>
            <person name="Xia L."/>
            <person name="Li J."/>
            <person name="Zhao F."/>
            <person name="Cao W."/>
        </authorList>
    </citation>
    <scope>NUCLEOTIDE SEQUENCE</scope>
    <source>
        <strain evidence="2">Rsan-2018</strain>
        <tissue evidence="2">Larvae</tissue>
    </source>
</reference>
<evidence type="ECO:0000313" key="3">
    <source>
        <dbReference type="Proteomes" id="UP000821837"/>
    </source>
</evidence>
<sequence length="172" mass="19451">MAKIIKAEYWRQVRLFQDFLRVILAEGTDQKYIDRSYNEYRKLAGQVTEFLWQRTRTSFPMVQKQAKTASNNVTVLGNFSLPNNVRKILDIGPKYSFDPGAQRHQLLAMARRAATCTSFQERERATSDAVNCVMSKAATGSTRKPPLSCPGSLRPTVNSFKDNAKETGRVAL</sequence>
<proteinExistence type="predicted"/>
<reference evidence="2" key="1">
    <citation type="journal article" date="2020" name="Cell">
        <title>Large-Scale Comparative Analyses of Tick Genomes Elucidate Their Genetic Diversity and Vector Capacities.</title>
        <authorList>
            <consortium name="Tick Genome and Microbiome Consortium (TIGMIC)"/>
            <person name="Jia N."/>
            <person name="Wang J."/>
            <person name="Shi W."/>
            <person name="Du L."/>
            <person name="Sun Y."/>
            <person name="Zhan W."/>
            <person name="Jiang J.F."/>
            <person name="Wang Q."/>
            <person name="Zhang B."/>
            <person name="Ji P."/>
            <person name="Bell-Sakyi L."/>
            <person name="Cui X.M."/>
            <person name="Yuan T.T."/>
            <person name="Jiang B.G."/>
            <person name="Yang W.F."/>
            <person name="Lam T.T."/>
            <person name="Chang Q.C."/>
            <person name="Ding S.J."/>
            <person name="Wang X.J."/>
            <person name="Zhu J.G."/>
            <person name="Ruan X.D."/>
            <person name="Zhao L."/>
            <person name="Wei J.T."/>
            <person name="Ye R.Z."/>
            <person name="Que T.C."/>
            <person name="Du C.H."/>
            <person name="Zhou Y.H."/>
            <person name="Cheng J.X."/>
            <person name="Dai P.F."/>
            <person name="Guo W.B."/>
            <person name="Han X.H."/>
            <person name="Huang E.J."/>
            <person name="Li L.F."/>
            <person name="Wei W."/>
            <person name="Gao Y.C."/>
            <person name="Liu J.Z."/>
            <person name="Shao H.Z."/>
            <person name="Wang X."/>
            <person name="Wang C.C."/>
            <person name="Yang T.C."/>
            <person name="Huo Q.B."/>
            <person name="Li W."/>
            <person name="Chen H.Y."/>
            <person name="Chen S.E."/>
            <person name="Zhou L.G."/>
            <person name="Ni X.B."/>
            <person name="Tian J.H."/>
            <person name="Sheng Y."/>
            <person name="Liu T."/>
            <person name="Pan Y.S."/>
            <person name="Xia L.Y."/>
            <person name="Li J."/>
            <person name="Zhao F."/>
            <person name="Cao W.C."/>
        </authorList>
    </citation>
    <scope>NUCLEOTIDE SEQUENCE</scope>
    <source>
        <strain evidence="2">Rsan-2018</strain>
    </source>
</reference>
<evidence type="ECO:0000313" key="2">
    <source>
        <dbReference type="EMBL" id="KAH7939028.1"/>
    </source>
</evidence>
<protein>
    <submittedName>
        <fullName evidence="2">Uncharacterized protein</fullName>
    </submittedName>
</protein>
<organism evidence="2 3">
    <name type="scientific">Rhipicephalus sanguineus</name>
    <name type="common">Brown dog tick</name>
    <name type="synonym">Ixodes sanguineus</name>
    <dbReference type="NCBI Taxonomy" id="34632"/>
    <lineage>
        <taxon>Eukaryota</taxon>
        <taxon>Metazoa</taxon>
        <taxon>Ecdysozoa</taxon>
        <taxon>Arthropoda</taxon>
        <taxon>Chelicerata</taxon>
        <taxon>Arachnida</taxon>
        <taxon>Acari</taxon>
        <taxon>Parasitiformes</taxon>
        <taxon>Ixodida</taxon>
        <taxon>Ixodoidea</taxon>
        <taxon>Ixodidae</taxon>
        <taxon>Rhipicephalinae</taxon>
        <taxon>Rhipicephalus</taxon>
        <taxon>Rhipicephalus</taxon>
    </lineage>
</organism>
<dbReference type="EMBL" id="JABSTV010001254">
    <property type="protein sequence ID" value="KAH7939028.1"/>
    <property type="molecule type" value="Genomic_DNA"/>
</dbReference>
<dbReference type="AlphaFoldDB" id="A0A9D4PES5"/>
<accession>A0A9D4PES5</accession>
<name>A0A9D4PES5_RHISA</name>